<name>A0A7I9UVA5_9ACTN</name>
<dbReference type="Gene3D" id="2.40.110.10">
    <property type="entry name" value="Butyryl-CoA Dehydrogenase, subunit A, domain 2"/>
    <property type="match status" value="1"/>
</dbReference>
<dbReference type="GO" id="GO:0006552">
    <property type="term" value="P:L-leucine catabolic process"/>
    <property type="evidence" value="ECO:0007669"/>
    <property type="project" value="TreeGrafter"/>
</dbReference>
<sequence>MTVSTPTPDLASAPGPFESEPDWSAEGVPSDRAGWVARAKAVAALVATTSLARDTAAADPVEEIALVKRAGLLGLQGPVAHGGGDADWATVLDVVAEFAKVEGSLANILGWHYAYFWLFRSFGTPAQRERWEREVTEQRLLLAGIANFRDDPIGARDEGDHLVLHGGKQFNTGLPVSDRVVIGVAIEGTSDVFFVLADSHDPGVIYGNDWDTLGQRSTGSGSARVEGVVVPWTDAIGFDDKQFVPQNANLSPGLTSQTLMPTFYLSLARGALDRAVDYVQKHSRSWLHSEYERAVDEPHVVDGFGGLQAHLLAAEALLRDASAQVSAALDDPNSLTPESRAELAALLSAVKTVAVEVGIEVTTTVFELVGARATARRYELDRFWRDLRTQSLHDPVAYKRRQVGAYLLRGEHPLAVDWYS</sequence>
<proteinExistence type="predicted"/>
<evidence type="ECO:0000256" key="1">
    <source>
        <dbReference type="ARBA" id="ARBA00023002"/>
    </source>
</evidence>
<dbReference type="PANTHER" id="PTHR43884">
    <property type="entry name" value="ACYL-COA DEHYDROGENASE"/>
    <property type="match status" value="1"/>
</dbReference>
<dbReference type="InterPro" id="IPR013786">
    <property type="entry name" value="AcylCoA_DH/ox_N"/>
</dbReference>
<dbReference type="OrthoDB" id="571684at2"/>
<dbReference type="GO" id="GO:0050660">
    <property type="term" value="F:flavin adenine dinucleotide binding"/>
    <property type="evidence" value="ECO:0007669"/>
    <property type="project" value="InterPro"/>
</dbReference>
<dbReference type="EMBL" id="BJOU01000001">
    <property type="protein sequence ID" value="GED97154.1"/>
    <property type="molecule type" value="Genomic_DNA"/>
</dbReference>
<dbReference type="PIRSF" id="PIRSF016578">
    <property type="entry name" value="HsaA"/>
    <property type="match status" value="1"/>
</dbReference>
<evidence type="ECO:0000256" key="2">
    <source>
        <dbReference type="SAM" id="MobiDB-lite"/>
    </source>
</evidence>
<dbReference type="AlphaFoldDB" id="A0A7I9UVA5"/>
<accession>A0A7I9UVA5</accession>
<dbReference type="Gene3D" id="1.20.140.10">
    <property type="entry name" value="Butyryl-CoA Dehydrogenase, subunit A, domain 3"/>
    <property type="match status" value="1"/>
</dbReference>
<evidence type="ECO:0000259" key="3">
    <source>
        <dbReference type="Pfam" id="PF02771"/>
    </source>
</evidence>
<gene>
    <name evidence="5" type="ORF">nbrc107697_11930</name>
</gene>
<dbReference type="InterPro" id="IPR013107">
    <property type="entry name" value="Acyl-CoA_DH_C"/>
</dbReference>
<feature type="region of interest" description="Disordered" evidence="2">
    <location>
        <begin position="1"/>
        <end position="28"/>
    </location>
</feature>
<protein>
    <submittedName>
        <fullName evidence="5">Monooxygenase</fullName>
    </submittedName>
</protein>
<dbReference type="InterPro" id="IPR037069">
    <property type="entry name" value="AcylCoA_DH/ox_N_sf"/>
</dbReference>
<reference evidence="6" key="1">
    <citation type="submission" date="2019-06" db="EMBL/GenBank/DDBJ databases">
        <title>Gordonia isolated from sludge of a wastewater treatment plant.</title>
        <authorList>
            <person name="Tamura T."/>
            <person name="Aoyama K."/>
            <person name="Kang Y."/>
            <person name="Saito S."/>
            <person name="Akiyama N."/>
            <person name="Yazawa K."/>
            <person name="Gonoi T."/>
            <person name="Mikami Y."/>
        </authorList>
    </citation>
    <scope>NUCLEOTIDE SEQUENCE [LARGE SCALE GENOMIC DNA]</scope>
    <source>
        <strain evidence="6">NBRC 107697</strain>
    </source>
</reference>
<dbReference type="SUPFAM" id="SSF56645">
    <property type="entry name" value="Acyl-CoA dehydrogenase NM domain-like"/>
    <property type="match status" value="1"/>
</dbReference>
<dbReference type="GO" id="GO:0008470">
    <property type="term" value="F:3-methylbutanoyl-CoA dehydrogenase activity"/>
    <property type="evidence" value="ECO:0007669"/>
    <property type="project" value="TreeGrafter"/>
</dbReference>
<dbReference type="Pfam" id="PF02771">
    <property type="entry name" value="Acyl-CoA_dh_N"/>
    <property type="match status" value="1"/>
</dbReference>
<keyword evidence="5" id="KW-0503">Monooxygenase</keyword>
<organism evidence="5 6">
    <name type="scientific">Gordonia crocea</name>
    <dbReference type="NCBI Taxonomy" id="589162"/>
    <lineage>
        <taxon>Bacteria</taxon>
        <taxon>Bacillati</taxon>
        <taxon>Actinomycetota</taxon>
        <taxon>Actinomycetes</taxon>
        <taxon>Mycobacteriales</taxon>
        <taxon>Gordoniaceae</taxon>
        <taxon>Gordonia</taxon>
    </lineage>
</organism>
<dbReference type="Gene3D" id="1.10.540.10">
    <property type="entry name" value="Acyl-CoA dehydrogenase/oxidase, N-terminal domain"/>
    <property type="match status" value="1"/>
</dbReference>
<keyword evidence="1" id="KW-0560">Oxidoreductase</keyword>
<dbReference type="RefSeq" id="WP_161926519.1">
    <property type="nucleotide sequence ID" value="NZ_BJOU01000001.1"/>
</dbReference>
<evidence type="ECO:0000313" key="5">
    <source>
        <dbReference type="EMBL" id="GED97154.1"/>
    </source>
</evidence>
<dbReference type="InterPro" id="IPR036250">
    <property type="entry name" value="AcylCo_DH-like_C"/>
</dbReference>
<dbReference type="Proteomes" id="UP000444980">
    <property type="component" value="Unassembled WGS sequence"/>
</dbReference>
<comment type="caution">
    <text evidence="5">The sequence shown here is derived from an EMBL/GenBank/DDBJ whole genome shotgun (WGS) entry which is preliminary data.</text>
</comment>
<feature type="domain" description="Acyl-CoA dehydrogenase C-terminal" evidence="4">
    <location>
        <begin position="266"/>
        <end position="393"/>
    </location>
</feature>
<dbReference type="InterPro" id="IPR046373">
    <property type="entry name" value="Acyl-CoA_Oxase/DH_mid-dom_sf"/>
</dbReference>
<dbReference type="InterPro" id="IPR009100">
    <property type="entry name" value="AcylCoA_DH/oxidase_NM_dom_sf"/>
</dbReference>
<dbReference type="SUPFAM" id="SSF47203">
    <property type="entry name" value="Acyl-CoA dehydrogenase C-terminal domain-like"/>
    <property type="match status" value="1"/>
</dbReference>
<feature type="domain" description="Acyl-CoA dehydrogenase/oxidase N-terminal" evidence="3">
    <location>
        <begin position="53"/>
        <end position="134"/>
    </location>
</feature>
<dbReference type="GO" id="GO:0004497">
    <property type="term" value="F:monooxygenase activity"/>
    <property type="evidence" value="ECO:0007669"/>
    <property type="project" value="UniProtKB-KW"/>
</dbReference>
<keyword evidence="6" id="KW-1185">Reference proteome</keyword>
<evidence type="ECO:0000259" key="4">
    <source>
        <dbReference type="Pfam" id="PF08028"/>
    </source>
</evidence>
<evidence type="ECO:0000313" key="6">
    <source>
        <dbReference type="Proteomes" id="UP000444980"/>
    </source>
</evidence>
<dbReference type="Pfam" id="PF08028">
    <property type="entry name" value="Acyl-CoA_dh_2"/>
    <property type="match status" value="1"/>
</dbReference>
<dbReference type="PANTHER" id="PTHR43884:SF12">
    <property type="entry name" value="ISOVALERYL-COA DEHYDROGENASE, MITOCHONDRIAL-RELATED"/>
    <property type="match status" value="1"/>
</dbReference>